<reference evidence="13" key="2">
    <citation type="submission" date="2023-11" db="EMBL/GenBank/DDBJ databases">
        <title>MicrobeMod: A computational toolkit for identifying prokaryotic methylation and restriction-modification with nanopore sequencing.</title>
        <authorList>
            <person name="Crits-Christoph A."/>
            <person name="Kang S.C."/>
            <person name="Lee H."/>
            <person name="Ostrov N."/>
        </authorList>
    </citation>
    <scope>NUCLEOTIDE SEQUENCE</scope>
    <source>
        <strain evidence="13">ATCC 51242</strain>
    </source>
</reference>
<comment type="similarity">
    <text evidence="9">Belongs to the RuvB family.</text>
</comment>
<dbReference type="GO" id="GO:0006281">
    <property type="term" value="P:DNA repair"/>
    <property type="evidence" value="ECO:0007669"/>
    <property type="project" value="UniProtKB-UniRule"/>
</dbReference>
<dbReference type="InterPro" id="IPR008823">
    <property type="entry name" value="RuvB_wg_C"/>
</dbReference>
<dbReference type="Pfam" id="PF05496">
    <property type="entry name" value="RuvB_N"/>
    <property type="match status" value="1"/>
</dbReference>
<name>A0A023X351_RUBRA</name>
<comment type="subcellular location">
    <subcellularLocation>
        <location evidence="9">Cytoplasm</location>
    </subcellularLocation>
</comment>
<dbReference type="EC" id="3.6.4.-" evidence="9"/>
<comment type="domain">
    <text evidence="9">Has 3 domains, the large (RuvB-L) and small ATPase (RuvB-S) domains and the C-terminal head (RuvB-H) domain. The head domain binds DNA, while the ATPase domains jointly bind ATP, ADP or are empty depending on the state of the subunit in the translocation cycle. During a single DNA translocation step the structure of each domain remains the same, but their relative positions change.</text>
</comment>
<evidence type="ECO:0000256" key="9">
    <source>
        <dbReference type="HAMAP-Rule" id="MF_00016"/>
    </source>
</evidence>
<feature type="binding site" evidence="9">
    <location>
        <position position="104"/>
    </location>
    <ligand>
        <name>ATP</name>
        <dbReference type="ChEBI" id="CHEBI:30616"/>
    </ligand>
</feature>
<accession>A0A023X351</accession>
<feature type="binding site" evidence="9">
    <location>
        <position position="106"/>
    </location>
    <ligand>
        <name>ATP</name>
        <dbReference type="ChEBI" id="CHEBI:30616"/>
    </ligand>
</feature>
<dbReference type="InterPro" id="IPR036390">
    <property type="entry name" value="WH_DNA-bd_sf"/>
</dbReference>
<comment type="caution">
    <text evidence="9">Lacks conserved residue(s) required for the propagation of feature annotation.</text>
</comment>
<dbReference type="NCBIfam" id="NF000868">
    <property type="entry name" value="PRK00080.1"/>
    <property type="match status" value="1"/>
</dbReference>
<dbReference type="InterPro" id="IPR003593">
    <property type="entry name" value="AAA+_ATPase"/>
</dbReference>
<dbReference type="GO" id="GO:0005524">
    <property type="term" value="F:ATP binding"/>
    <property type="evidence" value="ECO:0007669"/>
    <property type="project" value="UniProtKB-UniRule"/>
</dbReference>
<keyword evidence="3 9" id="KW-0227">DNA damage</keyword>
<evidence type="ECO:0000259" key="11">
    <source>
        <dbReference type="SMART" id="SM00382"/>
    </source>
</evidence>
<feature type="binding site" evidence="9">
    <location>
        <position position="59"/>
    </location>
    <ligand>
        <name>ATP</name>
        <dbReference type="ChEBI" id="CHEBI:30616"/>
    </ligand>
</feature>
<dbReference type="GO" id="GO:0000400">
    <property type="term" value="F:four-way junction DNA binding"/>
    <property type="evidence" value="ECO:0007669"/>
    <property type="project" value="UniProtKB-UniRule"/>
</dbReference>
<dbReference type="EMBL" id="JAWXXX010000001">
    <property type="protein sequence ID" value="MDX5894008.1"/>
    <property type="molecule type" value="Genomic_DNA"/>
</dbReference>
<evidence type="ECO:0000256" key="6">
    <source>
        <dbReference type="ARBA" id="ARBA00023125"/>
    </source>
</evidence>
<dbReference type="InterPro" id="IPR036388">
    <property type="entry name" value="WH-like_DNA-bd_sf"/>
</dbReference>
<organism evidence="12 14">
    <name type="scientific">Rubrobacter radiotolerans</name>
    <name type="common">Arthrobacter radiotolerans</name>
    <dbReference type="NCBI Taxonomy" id="42256"/>
    <lineage>
        <taxon>Bacteria</taxon>
        <taxon>Bacillati</taxon>
        <taxon>Actinomycetota</taxon>
        <taxon>Rubrobacteria</taxon>
        <taxon>Rubrobacterales</taxon>
        <taxon>Rubrobacteraceae</taxon>
        <taxon>Rubrobacter</taxon>
    </lineage>
</organism>
<evidence type="ECO:0000313" key="13">
    <source>
        <dbReference type="EMBL" id="MDX5894008.1"/>
    </source>
</evidence>
<feature type="region of interest" description="Disordered" evidence="10">
    <location>
        <begin position="1"/>
        <end position="60"/>
    </location>
</feature>
<dbReference type="EMBL" id="CP007514">
    <property type="protein sequence ID" value="AHY46601.1"/>
    <property type="molecule type" value="Genomic_DNA"/>
</dbReference>
<dbReference type="SUPFAM" id="SSF46785">
    <property type="entry name" value="Winged helix' DNA-binding domain"/>
    <property type="match status" value="1"/>
</dbReference>
<dbReference type="Proteomes" id="UP000025229">
    <property type="component" value="Chromosome"/>
</dbReference>
<feature type="compositionally biased region" description="Basic and acidic residues" evidence="10">
    <location>
        <begin position="1"/>
        <end position="18"/>
    </location>
</feature>
<dbReference type="PATRIC" id="fig|42256.3.peg.1335"/>
<dbReference type="SMART" id="SM00382">
    <property type="entry name" value="AAA"/>
    <property type="match status" value="1"/>
</dbReference>
<feature type="binding site" evidence="9">
    <location>
        <position position="257"/>
    </location>
    <ligand>
        <name>ATP</name>
        <dbReference type="ChEBI" id="CHEBI:30616"/>
    </ligand>
</feature>
<dbReference type="Pfam" id="PF05491">
    <property type="entry name" value="WHD_RuvB"/>
    <property type="match status" value="1"/>
</dbReference>
<keyword evidence="14" id="KW-1185">Reference proteome</keyword>
<reference evidence="12 14" key="1">
    <citation type="submission" date="2014-03" db="EMBL/GenBank/DDBJ databases">
        <title>Complete genome sequence of the Radio-Resistant Rubrobacter radiotolerans RSPS-4.</title>
        <authorList>
            <person name="Egas C.C."/>
            <person name="Barroso C.C."/>
            <person name="Froufe H.J.C."/>
            <person name="Pacheco J.J."/>
            <person name="Albuquerque L.L."/>
            <person name="da Costa M.M.S."/>
        </authorList>
    </citation>
    <scope>NUCLEOTIDE SEQUENCE [LARGE SCALE GENOMIC DNA]</scope>
    <source>
        <strain evidence="12 14">RSPS-4</strain>
    </source>
</reference>
<dbReference type="GO" id="GO:0005737">
    <property type="term" value="C:cytoplasm"/>
    <property type="evidence" value="ECO:0007669"/>
    <property type="project" value="UniProtKB-SubCell"/>
</dbReference>
<dbReference type="Gene3D" id="3.40.50.300">
    <property type="entry name" value="P-loop containing nucleotide triphosphate hydrolases"/>
    <property type="match status" value="1"/>
</dbReference>
<feature type="region of interest" description="Small ATPAse domain (RuvB-S)" evidence="9">
    <location>
        <begin position="221"/>
        <end position="291"/>
    </location>
</feature>
<feature type="binding site" evidence="9">
    <location>
        <begin position="167"/>
        <end position="169"/>
    </location>
    <ligand>
        <name>ATP</name>
        <dbReference type="ChEBI" id="CHEBI:30616"/>
    </ligand>
</feature>
<feature type="binding site" evidence="9">
    <location>
        <position position="349"/>
    </location>
    <ligand>
        <name>DNA</name>
        <dbReference type="ChEBI" id="CHEBI:16991"/>
    </ligand>
</feature>
<dbReference type="NCBIfam" id="TIGR00635">
    <property type="entry name" value="ruvB"/>
    <property type="match status" value="1"/>
</dbReference>
<dbReference type="GO" id="GO:0006310">
    <property type="term" value="P:DNA recombination"/>
    <property type="evidence" value="ECO:0007669"/>
    <property type="project" value="UniProtKB-UniRule"/>
</dbReference>
<feature type="domain" description="AAA+ ATPase" evidence="11">
    <location>
        <begin position="90"/>
        <end position="223"/>
    </location>
</feature>
<feature type="binding site" evidence="9">
    <location>
        <position position="330"/>
    </location>
    <ligand>
        <name>DNA</name>
        <dbReference type="ChEBI" id="CHEBI:16991"/>
    </ligand>
</feature>
<keyword evidence="1 9" id="KW-0963">Cytoplasm</keyword>
<keyword evidence="12" id="KW-0347">Helicase</keyword>
<feature type="binding site" evidence="9">
    <location>
        <position position="354"/>
    </location>
    <ligand>
        <name>DNA</name>
        <dbReference type="ChEBI" id="CHEBI:16991"/>
    </ligand>
</feature>
<dbReference type="HOGENOM" id="CLU_055599_1_0_11"/>
<evidence type="ECO:0000256" key="5">
    <source>
        <dbReference type="ARBA" id="ARBA00022840"/>
    </source>
</evidence>
<keyword evidence="6 9" id="KW-0238">DNA-binding</keyword>
<dbReference type="InterPro" id="IPR027417">
    <property type="entry name" value="P-loop_NTPase"/>
</dbReference>
<dbReference type="STRING" id="42256.RradSPS_1318"/>
<dbReference type="SUPFAM" id="SSF52540">
    <property type="entry name" value="P-loop containing nucleoside triphosphate hydrolases"/>
    <property type="match status" value="1"/>
</dbReference>
<dbReference type="InterPro" id="IPR041445">
    <property type="entry name" value="AAA_lid_4"/>
</dbReference>
<dbReference type="GO" id="GO:0009378">
    <property type="term" value="F:four-way junction helicase activity"/>
    <property type="evidence" value="ECO:0007669"/>
    <property type="project" value="InterPro"/>
</dbReference>
<keyword evidence="2 9" id="KW-0547">Nucleotide-binding</keyword>
<dbReference type="AlphaFoldDB" id="A0A023X351"/>
<feature type="binding site" evidence="9">
    <location>
        <position position="60"/>
    </location>
    <ligand>
        <name>ATP</name>
        <dbReference type="ChEBI" id="CHEBI:30616"/>
    </ligand>
</feature>
<dbReference type="PANTHER" id="PTHR42848:SF1">
    <property type="entry name" value="HOLLIDAY JUNCTION BRANCH MIGRATION COMPLEX SUBUNIT RUVB"/>
    <property type="match status" value="1"/>
</dbReference>
<evidence type="ECO:0000256" key="4">
    <source>
        <dbReference type="ARBA" id="ARBA00022801"/>
    </source>
</evidence>
<feature type="region of interest" description="Head domain (RuvB-H)" evidence="9">
    <location>
        <begin position="294"/>
        <end position="383"/>
    </location>
</feature>
<evidence type="ECO:0000256" key="8">
    <source>
        <dbReference type="ARBA" id="ARBA00023204"/>
    </source>
</evidence>
<evidence type="ECO:0000313" key="12">
    <source>
        <dbReference type="EMBL" id="AHY46601.1"/>
    </source>
</evidence>
<comment type="subunit">
    <text evidence="9">Homohexamer. Forms an RuvA(8)-RuvB(12)-Holliday junction (HJ) complex. HJ DNA is sandwiched between 2 RuvA tetramers; dsDNA enters through RuvA and exits via RuvB. An RuvB hexamer assembles on each DNA strand where it exits the tetramer. Each RuvB hexamer is contacted by two RuvA subunits (via domain III) on 2 adjacent RuvB subunits; this complex drives branch migration. In the full resolvosome a probable DNA-RuvA(4)-RuvB(12)-RuvC(2) complex forms which resolves the HJ.</text>
</comment>
<keyword evidence="7 9" id="KW-0233">DNA recombination</keyword>
<comment type="catalytic activity">
    <reaction evidence="9">
        <text>ATP + H2O = ADP + phosphate + H(+)</text>
        <dbReference type="Rhea" id="RHEA:13065"/>
        <dbReference type="ChEBI" id="CHEBI:15377"/>
        <dbReference type="ChEBI" id="CHEBI:15378"/>
        <dbReference type="ChEBI" id="CHEBI:30616"/>
        <dbReference type="ChEBI" id="CHEBI:43474"/>
        <dbReference type="ChEBI" id="CHEBI:456216"/>
    </reaction>
</comment>
<feature type="binding site" evidence="9">
    <location>
        <position position="101"/>
    </location>
    <ligand>
        <name>ATP</name>
        <dbReference type="ChEBI" id="CHEBI:30616"/>
    </ligand>
</feature>
<dbReference type="GO" id="GO:0016787">
    <property type="term" value="F:hydrolase activity"/>
    <property type="evidence" value="ECO:0007669"/>
    <property type="project" value="UniProtKB-KW"/>
</dbReference>
<feature type="binding site" evidence="9">
    <location>
        <position position="105"/>
    </location>
    <ligand>
        <name>Mg(2+)</name>
        <dbReference type="ChEBI" id="CHEBI:18420"/>
    </ligand>
</feature>
<dbReference type="PANTHER" id="PTHR42848">
    <property type="match status" value="1"/>
</dbReference>
<dbReference type="GO" id="GO:0048476">
    <property type="term" value="C:Holliday junction resolvase complex"/>
    <property type="evidence" value="ECO:0007669"/>
    <property type="project" value="UniProtKB-UniRule"/>
</dbReference>
<dbReference type="InterPro" id="IPR004605">
    <property type="entry name" value="DNA_helicase_Holl-junc_RuvB"/>
</dbReference>
<dbReference type="eggNOG" id="COG2255">
    <property type="taxonomic scope" value="Bacteria"/>
</dbReference>
<proteinExistence type="inferred from homology"/>
<protein>
    <recommendedName>
        <fullName evidence="9">Holliday junction branch migration complex subunit RuvB</fullName>
        <ecNumber evidence="9">3.6.4.-</ecNumber>
    </recommendedName>
</protein>
<comment type="function">
    <text evidence="9">The RuvA-RuvB-RuvC complex processes Holliday junction (HJ) DNA during genetic recombination and DNA repair, while the RuvA-RuvB complex plays an important role in the rescue of blocked DNA replication forks via replication fork reversal (RFR). RuvA specifically binds to HJ cruciform DNA, conferring on it an open structure. The RuvB hexamer acts as an ATP-dependent pump, pulling dsDNA into and through the RuvAB complex. RuvB forms 2 homohexamers on either side of HJ DNA bound by 1 or 2 RuvA tetramers; 4 subunits per hexamer contact DNA at a time. Coordinated motions by a converter formed by DNA-disengaged RuvB subunits stimulates ATP hydrolysis and nucleotide exchange. Immobilization of the converter enables RuvB to convert the ATP-contained energy into a lever motion, pulling 2 nucleotides of DNA out of the RuvA tetramer per ATP hydrolyzed, thus driving DNA branch migration. The RuvB motors rotate together with the DNA substrate, which together with the progressing nucleotide cycle form the mechanistic basis for DNA recombination by continuous HJ branch migration. Branch migration allows RuvC to scan DNA until it finds its consensus sequence, where it cleaves and resolves cruciform DNA.</text>
</comment>
<evidence type="ECO:0000256" key="10">
    <source>
        <dbReference type="SAM" id="MobiDB-lite"/>
    </source>
</evidence>
<keyword evidence="5 9" id="KW-0067">ATP-binding</keyword>
<dbReference type="Proteomes" id="UP001281130">
    <property type="component" value="Unassembled WGS sequence"/>
</dbReference>
<evidence type="ECO:0000256" key="1">
    <source>
        <dbReference type="ARBA" id="ARBA00022490"/>
    </source>
</evidence>
<evidence type="ECO:0000256" key="2">
    <source>
        <dbReference type="ARBA" id="ARBA00022741"/>
    </source>
</evidence>
<gene>
    <name evidence="9 13" type="primary">ruvB</name>
    <name evidence="12" type="ORF">RradSPS_1318</name>
    <name evidence="13" type="ORF">SIL72_08205</name>
</gene>
<evidence type="ECO:0000313" key="14">
    <source>
        <dbReference type="Proteomes" id="UP000025229"/>
    </source>
</evidence>
<feature type="binding site" evidence="9">
    <location>
        <position position="105"/>
    </location>
    <ligand>
        <name>ATP</name>
        <dbReference type="ChEBI" id="CHEBI:30616"/>
    </ligand>
</feature>
<sequence>MADRDEFMDDFTVRREPPNEPEEDITGAAGWSAPDASGGSRAERPLDPEPLEGDDEPTLRPRTLDEFVGQEKLKENLNIFVEAAKRRGEALDHMLLAGPPGLGKTSLCRILAQEMGVQLHPTSGPTLERAGDMAAILTSLDEGDFLFIDEIHRLNRQIEEVLYPAMEDFALDIVLGQGPSARTIRMDLPRFTLVGATTRTGLMTKPLLDRFGFSETMDYYRPEDLRKIIERSARILDVPITEDGASQLARRSRGTPRVANRLLRRVRDYAEVRSDGTIDEETAKAALEMQGVDELGLSRADRDYLLLIIEKFDGGPVGVGTISVALGEARDTVEDVYEPFLLQSGLIQRTSRGRITTRRAYEHLGVPLPGGSRNGAPDHEPLW</sequence>
<evidence type="ECO:0000256" key="7">
    <source>
        <dbReference type="ARBA" id="ARBA00023172"/>
    </source>
</evidence>
<feature type="binding site" evidence="9">
    <location>
        <position position="220"/>
    </location>
    <ligand>
        <name>ATP</name>
        <dbReference type="ChEBI" id="CHEBI:30616"/>
    </ligand>
</feature>
<keyword evidence="4 9" id="KW-0378">Hydrolase</keyword>
<dbReference type="CDD" id="cd00009">
    <property type="entry name" value="AAA"/>
    <property type="match status" value="1"/>
</dbReference>
<keyword evidence="8 9" id="KW-0234">DNA repair</keyword>
<dbReference type="Pfam" id="PF17864">
    <property type="entry name" value="AAA_lid_4"/>
    <property type="match status" value="1"/>
</dbReference>
<evidence type="ECO:0000256" key="3">
    <source>
        <dbReference type="ARBA" id="ARBA00022763"/>
    </source>
</evidence>
<dbReference type="InterPro" id="IPR008824">
    <property type="entry name" value="RuvB-like_N"/>
</dbReference>
<dbReference type="KEGG" id="rrd:RradSPS_1318"/>
<dbReference type="Gene3D" id="1.10.8.60">
    <property type="match status" value="1"/>
</dbReference>
<dbReference type="Gene3D" id="1.10.10.10">
    <property type="entry name" value="Winged helix-like DNA-binding domain superfamily/Winged helix DNA-binding domain"/>
    <property type="match status" value="1"/>
</dbReference>
<dbReference type="HAMAP" id="MF_00016">
    <property type="entry name" value="DNA_HJ_migration_RuvB"/>
    <property type="match status" value="1"/>
</dbReference>
<feature type="binding site" evidence="9">
    <location>
        <position position="210"/>
    </location>
    <ligand>
        <name>ATP</name>
        <dbReference type="ChEBI" id="CHEBI:30616"/>
    </ligand>
</feature>